<reference evidence="2" key="1">
    <citation type="journal article" date="2020" name="Stud. Mycol.">
        <title>101 Dothideomycetes genomes: a test case for predicting lifestyles and emergence of pathogens.</title>
        <authorList>
            <person name="Haridas S."/>
            <person name="Albert R."/>
            <person name="Binder M."/>
            <person name="Bloem J."/>
            <person name="Labutti K."/>
            <person name="Salamov A."/>
            <person name="Andreopoulos B."/>
            <person name="Baker S."/>
            <person name="Barry K."/>
            <person name="Bills G."/>
            <person name="Bluhm B."/>
            <person name="Cannon C."/>
            <person name="Castanera R."/>
            <person name="Culley D."/>
            <person name="Daum C."/>
            <person name="Ezra D."/>
            <person name="Gonzalez J."/>
            <person name="Henrissat B."/>
            <person name="Kuo A."/>
            <person name="Liang C."/>
            <person name="Lipzen A."/>
            <person name="Lutzoni F."/>
            <person name="Magnuson J."/>
            <person name="Mondo S."/>
            <person name="Nolan M."/>
            <person name="Ohm R."/>
            <person name="Pangilinan J."/>
            <person name="Park H.-J."/>
            <person name="Ramirez L."/>
            <person name="Alfaro M."/>
            <person name="Sun H."/>
            <person name="Tritt A."/>
            <person name="Yoshinaga Y."/>
            <person name="Zwiers L.-H."/>
            <person name="Turgeon B."/>
            <person name="Goodwin S."/>
            <person name="Spatafora J."/>
            <person name="Crous P."/>
            <person name="Grigoriev I."/>
        </authorList>
    </citation>
    <scope>NUCLEOTIDE SEQUENCE</scope>
    <source>
        <strain evidence="2">ATCC 16933</strain>
    </source>
</reference>
<feature type="region of interest" description="Disordered" evidence="1">
    <location>
        <begin position="1"/>
        <end position="51"/>
    </location>
</feature>
<gene>
    <name evidence="2" type="ORF">BDY21DRAFT_372968</name>
</gene>
<accession>A0A6A6NVU5</accession>
<feature type="compositionally biased region" description="Polar residues" evidence="1">
    <location>
        <begin position="63"/>
        <end position="76"/>
    </location>
</feature>
<proteinExistence type="predicted"/>
<sequence length="123" mass="13206">MGRHAGLPLPSLHAGSSPPGQHKSTLFLTSNSLPLHHHNHPRTTTCFEQPSKSSIKAFETTHTMPANNQSQTTSGAKAQPWKANWPPKTAVQPGESHGFKKGETLQLEGSAGAHPKQEDGSHH</sequence>
<name>A0A6A6NVU5_9PEZI</name>
<dbReference type="EMBL" id="MU001685">
    <property type="protein sequence ID" value="KAF2455841.1"/>
    <property type="molecule type" value="Genomic_DNA"/>
</dbReference>
<dbReference type="Proteomes" id="UP000799766">
    <property type="component" value="Unassembled WGS sequence"/>
</dbReference>
<dbReference type="AlphaFoldDB" id="A0A6A6NVU5"/>
<feature type="compositionally biased region" description="Polar residues" evidence="1">
    <location>
        <begin position="18"/>
        <end position="33"/>
    </location>
</feature>
<evidence type="ECO:0000313" key="2">
    <source>
        <dbReference type="EMBL" id="KAF2455841.1"/>
    </source>
</evidence>
<feature type="compositionally biased region" description="Polar residues" evidence="1">
    <location>
        <begin position="42"/>
        <end position="51"/>
    </location>
</feature>
<keyword evidence="3" id="KW-1185">Reference proteome</keyword>
<dbReference type="OrthoDB" id="10583123at2759"/>
<protein>
    <submittedName>
        <fullName evidence="2">Uncharacterized protein</fullName>
    </submittedName>
</protein>
<evidence type="ECO:0000313" key="3">
    <source>
        <dbReference type="Proteomes" id="UP000799766"/>
    </source>
</evidence>
<evidence type="ECO:0000256" key="1">
    <source>
        <dbReference type="SAM" id="MobiDB-lite"/>
    </source>
</evidence>
<feature type="region of interest" description="Disordered" evidence="1">
    <location>
        <begin position="63"/>
        <end position="123"/>
    </location>
</feature>
<organism evidence="2 3">
    <name type="scientific">Lineolata rhizophorae</name>
    <dbReference type="NCBI Taxonomy" id="578093"/>
    <lineage>
        <taxon>Eukaryota</taxon>
        <taxon>Fungi</taxon>
        <taxon>Dikarya</taxon>
        <taxon>Ascomycota</taxon>
        <taxon>Pezizomycotina</taxon>
        <taxon>Dothideomycetes</taxon>
        <taxon>Dothideomycetes incertae sedis</taxon>
        <taxon>Lineolatales</taxon>
        <taxon>Lineolataceae</taxon>
        <taxon>Lineolata</taxon>
    </lineage>
</organism>